<keyword evidence="5" id="KW-0436">Ligase</keyword>
<evidence type="ECO:0000256" key="8">
    <source>
        <dbReference type="ARBA" id="ARBA00022840"/>
    </source>
</evidence>
<comment type="caution">
    <text evidence="15">The sequence shown here is derived from an EMBL/GenBank/DDBJ whole genome shotgun (WGS) entry which is preliminary data.</text>
</comment>
<evidence type="ECO:0000256" key="7">
    <source>
        <dbReference type="ARBA" id="ARBA00022741"/>
    </source>
</evidence>
<evidence type="ECO:0000259" key="12">
    <source>
        <dbReference type="Pfam" id="PF18552"/>
    </source>
</evidence>
<evidence type="ECO:0000256" key="1">
    <source>
        <dbReference type="ARBA" id="ARBA00004496"/>
    </source>
</evidence>
<evidence type="ECO:0000259" key="13">
    <source>
        <dbReference type="Pfam" id="PF18553"/>
    </source>
</evidence>
<keyword evidence="10" id="KW-0648">Protein biosynthesis</keyword>
<feature type="domain" description="PheRS DNA binding" evidence="13">
    <location>
        <begin position="63"/>
        <end position="120"/>
    </location>
</feature>
<evidence type="ECO:0000256" key="5">
    <source>
        <dbReference type="ARBA" id="ARBA00022598"/>
    </source>
</evidence>
<dbReference type="InterPro" id="IPR040586">
    <property type="entry name" value="PheRS_DBD2"/>
</dbReference>
<keyword evidence="9" id="KW-0460">Magnesium</keyword>
<dbReference type="Gene3D" id="1.10.10.2320">
    <property type="match status" value="1"/>
</dbReference>
<dbReference type="Pfam" id="PF18552">
    <property type="entry name" value="PheRS_DBD1"/>
    <property type="match status" value="1"/>
</dbReference>
<evidence type="ECO:0000256" key="6">
    <source>
        <dbReference type="ARBA" id="ARBA00022723"/>
    </source>
</evidence>
<dbReference type="GO" id="GO:0004826">
    <property type="term" value="F:phenylalanine-tRNA ligase activity"/>
    <property type="evidence" value="ECO:0007669"/>
    <property type="project" value="UniProtKB-EC"/>
</dbReference>
<keyword evidence="8" id="KW-0067">ATP-binding</keyword>
<dbReference type="AlphaFoldDB" id="A0AAV5X1U5"/>
<proteinExistence type="inferred from homology"/>
<keyword evidence="16" id="KW-1185">Reference proteome</keyword>
<gene>
    <name evidence="15" type="ORF">PFISCL1PPCAC_29057</name>
</gene>
<evidence type="ECO:0000256" key="11">
    <source>
        <dbReference type="ARBA" id="ARBA00023146"/>
    </source>
</evidence>
<comment type="subcellular location">
    <subcellularLocation>
        <location evidence="1">Cytoplasm</location>
    </subcellularLocation>
</comment>
<dbReference type="InterPro" id="IPR040724">
    <property type="entry name" value="PheRS_DBD1"/>
</dbReference>
<comment type="similarity">
    <text evidence="2">Belongs to the class-II aminoacyl-tRNA synthetase family. Phe-tRNA synthetase alpha subunit type 2 subfamily.</text>
</comment>
<keyword evidence="6" id="KW-0479">Metal-binding</keyword>
<accession>A0AAV5X1U5</accession>
<feature type="domain" description="PheRS DNA binding" evidence="12">
    <location>
        <begin position="17"/>
        <end position="48"/>
    </location>
</feature>
<feature type="domain" description="PheRS DNA binding" evidence="14">
    <location>
        <begin position="122"/>
        <end position="154"/>
    </location>
</feature>
<sequence length="156" mass="17163">MSSRRDRRSRRWSLPPAWGIDHQKLIGAVKSLLSHEGVISTRDITEKRVELTKEGVDFAENGSAEFRTFQRVAAQGGTPQADVMKESYGKVGQSKAMAAGWIAIDKSAGAPTVVRKVDSVVDTVAEQLKALKLGDEAKVDEKSRTELKKRKLISEV</sequence>
<reference evidence="15" key="1">
    <citation type="submission" date="2023-10" db="EMBL/GenBank/DDBJ databases">
        <title>Genome assembly of Pristionchus species.</title>
        <authorList>
            <person name="Yoshida K."/>
            <person name="Sommer R.J."/>
        </authorList>
    </citation>
    <scope>NUCLEOTIDE SEQUENCE</scope>
    <source>
        <strain evidence="15">RS5133</strain>
    </source>
</reference>
<dbReference type="EC" id="6.1.1.20" evidence="3"/>
<dbReference type="Gene3D" id="1.10.10.2330">
    <property type="match status" value="1"/>
</dbReference>
<keyword evidence="11" id="KW-0030">Aminoacyl-tRNA synthetase</keyword>
<dbReference type="GO" id="GO:0005737">
    <property type="term" value="C:cytoplasm"/>
    <property type="evidence" value="ECO:0007669"/>
    <property type="project" value="UniProtKB-SubCell"/>
</dbReference>
<evidence type="ECO:0000313" key="16">
    <source>
        <dbReference type="Proteomes" id="UP001432322"/>
    </source>
</evidence>
<organism evidence="15 16">
    <name type="scientific">Pristionchus fissidentatus</name>
    <dbReference type="NCBI Taxonomy" id="1538716"/>
    <lineage>
        <taxon>Eukaryota</taxon>
        <taxon>Metazoa</taxon>
        <taxon>Ecdysozoa</taxon>
        <taxon>Nematoda</taxon>
        <taxon>Chromadorea</taxon>
        <taxon>Rhabditida</taxon>
        <taxon>Rhabditina</taxon>
        <taxon>Diplogasteromorpha</taxon>
        <taxon>Diplogasteroidea</taxon>
        <taxon>Neodiplogasteridae</taxon>
        <taxon>Pristionchus</taxon>
    </lineage>
</organism>
<dbReference type="Pfam" id="PF18553">
    <property type="entry name" value="PheRS_DBD3"/>
    <property type="match status" value="1"/>
</dbReference>
<dbReference type="FunFam" id="1.10.10.2320:FF:000001">
    <property type="entry name" value="phenylalanine--tRNA ligase alpha subunit"/>
    <property type="match status" value="1"/>
</dbReference>
<dbReference type="GO" id="GO:0046872">
    <property type="term" value="F:metal ion binding"/>
    <property type="evidence" value="ECO:0007669"/>
    <property type="project" value="UniProtKB-KW"/>
</dbReference>
<dbReference type="GO" id="GO:0005524">
    <property type="term" value="F:ATP binding"/>
    <property type="evidence" value="ECO:0007669"/>
    <property type="project" value="UniProtKB-KW"/>
</dbReference>
<evidence type="ECO:0000256" key="2">
    <source>
        <dbReference type="ARBA" id="ARBA00006703"/>
    </source>
</evidence>
<evidence type="ECO:0000256" key="4">
    <source>
        <dbReference type="ARBA" id="ARBA00022490"/>
    </source>
</evidence>
<dbReference type="GO" id="GO:0006412">
    <property type="term" value="P:translation"/>
    <property type="evidence" value="ECO:0007669"/>
    <property type="project" value="UniProtKB-KW"/>
</dbReference>
<dbReference type="InterPro" id="IPR040725">
    <property type="entry name" value="PheRS_DBD3"/>
</dbReference>
<dbReference type="Pfam" id="PF18554">
    <property type="entry name" value="PheRS_DBD2"/>
    <property type="match status" value="1"/>
</dbReference>
<evidence type="ECO:0000256" key="10">
    <source>
        <dbReference type="ARBA" id="ARBA00022917"/>
    </source>
</evidence>
<evidence type="ECO:0000313" key="15">
    <source>
        <dbReference type="EMBL" id="GMT37760.1"/>
    </source>
</evidence>
<dbReference type="Proteomes" id="UP001432322">
    <property type="component" value="Unassembled WGS sequence"/>
</dbReference>
<protein>
    <recommendedName>
        <fullName evidence="3">phenylalanine--tRNA ligase</fullName>
        <ecNumber evidence="3">6.1.1.20</ecNumber>
    </recommendedName>
</protein>
<keyword evidence="4" id="KW-0963">Cytoplasm</keyword>
<evidence type="ECO:0000259" key="14">
    <source>
        <dbReference type="Pfam" id="PF18554"/>
    </source>
</evidence>
<name>A0AAV5X1U5_9BILA</name>
<keyword evidence="7" id="KW-0547">Nucleotide-binding</keyword>
<dbReference type="EMBL" id="BTSY01000256">
    <property type="protein sequence ID" value="GMT37760.1"/>
    <property type="molecule type" value="Genomic_DNA"/>
</dbReference>
<evidence type="ECO:0000256" key="3">
    <source>
        <dbReference type="ARBA" id="ARBA00012814"/>
    </source>
</evidence>
<evidence type="ECO:0000256" key="9">
    <source>
        <dbReference type="ARBA" id="ARBA00022842"/>
    </source>
</evidence>